<dbReference type="InterPro" id="IPR005178">
    <property type="entry name" value="Ostalpha/TMEM184C"/>
</dbReference>
<accession>A0A015IGN0</accession>
<keyword evidence="2 6" id="KW-0812">Transmembrane</keyword>
<feature type="transmembrane region" description="Helical" evidence="6">
    <location>
        <begin position="195"/>
        <end position="213"/>
    </location>
</feature>
<keyword evidence="3 6" id="KW-1133">Transmembrane helix</keyword>
<evidence type="ECO:0000256" key="2">
    <source>
        <dbReference type="ARBA" id="ARBA00022692"/>
    </source>
</evidence>
<feature type="compositionally biased region" description="Polar residues" evidence="5">
    <location>
        <begin position="548"/>
        <end position="564"/>
    </location>
</feature>
<evidence type="ECO:0000313" key="8">
    <source>
        <dbReference type="Proteomes" id="UP000022910"/>
    </source>
</evidence>
<comment type="subcellular location">
    <subcellularLocation>
        <location evidence="1">Membrane</location>
        <topology evidence="1">Multi-pass membrane protein</topology>
    </subcellularLocation>
</comment>
<gene>
    <name evidence="7" type="ORF">RirG_246720</name>
</gene>
<dbReference type="Proteomes" id="UP000022910">
    <property type="component" value="Unassembled WGS sequence"/>
</dbReference>
<dbReference type="EMBL" id="JEMT01029063">
    <property type="protein sequence ID" value="EXX53135.1"/>
    <property type="molecule type" value="Genomic_DNA"/>
</dbReference>
<dbReference type="Pfam" id="PF03619">
    <property type="entry name" value="Solute_trans_a"/>
    <property type="match status" value="1"/>
</dbReference>
<dbReference type="SMART" id="SM01417">
    <property type="entry name" value="Solute_trans_a"/>
    <property type="match status" value="1"/>
</dbReference>
<dbReference type="AlphaFoldDB" id="A0A015IGN0"/>
<feature type="compositionally biased region" description="Acidic residues" evidence="5">
    <location>
        <begin position="488"/>
        <end position="499"/>
    </location>
</feature>
<protein>
    <recommendedName>
        <fullName evidence="9">DUF300-domain-containing protein</fullName>
    </recommendedName>
</protein>
<feature type="compositionally biased region" description="Acidic residues" evidence="5">
    <location>
        <begin position="595"/>
        <end position="604"/>
    </location>
</feature>
<keyword evidence="8" id="KW-1185">Reference proteome</keyword>
<dbReference type="OMA" id="NTAFYVD"/>
<evidence type="ECO:0000256" key="5">
    <source>
        <dbReference type="SAM" id="MobiDB-lite"/>
    </source>
</evidence>
<name>A0A015IGN0_RHIIW</name>
<keyword evidence="4 6" id="KW-0472">Membrane</keyword>
<evidence type="ECO:0000256" key="4">
    <source>
        <dbReference type="ARBA" id="ARBA00023136"/>
    </source>
</evidence>
<feature type="region of interest" description="Disordered" evidence="5">
    <location>
        <begin position="457"/>
        <end position="513"/>
    </location>
</feature>
<comment type="caution">
    <text evidence="7">The sequence shown here is derived from an EMBL/GenBank/DDBJ whole genome shotgun (WGS) entry which is preliminary data.</text>
</comment>
<dbReference type="OrthoDB" id="5348404at2759"/>
<dbReference type="STRING" id="1432141.A0A015IGN0"/>
<feature type="transmembrane region" description="Helical" evidence="6">
    <location>
        <begin position="225"/>
        <end position="249"/>
    </location>
</feature>
<feature type="region of interest" description="Disordered" evidence="5">
    <location>
        <begin position="590"/>
        <end position="610"/>
    </location>
</feature>
<feature type="compositionally biased region" description="Basic residues" evidence="5">
    <location>
        <begin position="464"/>
        <end position="481"/>
    </location>
</feature>
<sequence>MRHENQYIFLLEGRVFECKTGLIKRMSGLSITENLLQKNSGSLDGGGGGSGGSSENFRNPDSVRAIAAFFAILATTLSTLSVWSHLKNYRKPSLQRYVVRIIIMVPIYAISSYISLASTSAAVYVDGIRDMYEAFVIYCFFNLLVNYLGGERSLLILLHGRPPTPHLFPVNIFIKDMDVGDPYAFLFLKRGILQYVYLKPIITVLTMILKWADTYGEGHIEVKNGYIWISLVYNVSCSLCFYCLIIFYVCTKDDLKPYRPVPKFLCVKAIIFFSFWQSFALSILVSLGIIHDTDEGSAESFSVSIQDFLITIEMFFAALAHNYAFSYKDYIEPKIQSGRMPIKYAFKDCMGFKDVIEDTMETIRGSRFNYRTFEPAEGMAHIGPSRTARIMAGLRFTGGGAGKYWLPDQRTALLDDDRRSLNFPDPDTDDEIEAMYEHSRKLGEYGDYNFPVIYSNMGGYPSRPKPKRKRTMSKRKQKGKSKAQSIFDTEESNSEEDIENGLNVKSGRKERQISDLPPYREGCVDLIREVPNGYGKRYESYADRLGTSLPTSSNKSSTMLPYSSASMRDPFIQIPTTSNNTLQPLQINQVSKEETESDENNENDDPLRSNRASYLSTSIQSLEKNIWNDDIWKL</sequence>
<dbReference type="HOGENOM" id="CLU_012923_4_2_1"/>
<dbReference type="PANTHER" id="PTHR23423">
    <property type="entry name" value="ORGANIC SOLUTE TRANSPORTER-RELATED"/>
    <property type="match status" value="1"/>
</dbReference>
<dbReference type="GO" id="GO:0016020">
    <property type="term" value="C:membrane"/>
    <property type="evidence" value="ECO:0007669"/>
    <property type="project" value="UniProtKB-SubCell"/>
</dbReference>
<feature type="transmembrane region" description="Helical" evidence="6">
    <location>
        <begin position="270"/>
        <end position="291"/>
    </location>
</feature>
<feature type="region of interest" description="Disordered" evidence="5">
    <location>
        <begin position="545"/>
        <end position="564"/>
    </location>
</feature>
<organism evidence="7 8">
    <name type="scientific">Rhizophagus irregularis (strain DAOM 197198w)</name>
    <name type="common">Glomus intraradices</name>
    <dbReference type="NCBI Taxonomy" id="1432141"/>
    <lineage>
        <taxon>Eukaryota</taxon>
        <taxon>Fungi</taxon>
        <taxon>Fungi incertae sedis</taxon>
        <taxon>Mucoromycota</taxon>
        <taxon>Glomeromycotina</taxon>
        <taxon>Glomeromycetes</taxon>
        <taxon>Glomerales</taxon>
        <taxon>Glomeraceae</taxon>
        <taxon>Rhizophagus</taxon>
    </lineage>
</organism>
<evidence type="ECO:0000256" key="1">
    <source>
        <dbReference type="ARBA" id="ARBA00004141"/>
    </source>
</evidence>
<evidence type="ECO:0008006" key="9">
    <source>
        <dbReference type="Google" id="ProtNLM"/>
    </source>
</evidence>
<feature type="transmembrane region" description="Helical" evidence="6">
    <location>
        <begin position="98"/>
        <end position="125"/>
    </location>
</feature>
<evidence type="ECO:0000313" key="7">
    <source>
        <dbReference type="EMBL" id="EXX53135.1"/>
    </source>
</evidence>
<evidence type="ECO:0000256" key="6">
    <source>
        <dbReference type="SAM" id="Phobius"/>
    </source>
</evidence>
<proteinExistence type="predicted"/>
<feature type="transmembrane region" description="Helical" evidence="6">
    <location>
        <begin position="65"/>
        <end position="86"/>
    </location>
</feature>
<reference evidence="7 8" key="1">
    <citation type="submission" date="2014-02" db="EMBL/GenBank/DDBJ databases">
        <title>Single nucleus genome sequencing reveals high similarity among nuclei of an endomycorrhizal fungus.</title>
        <authorList>
            <person name="Lin K."/>
            <person name="Geurts R."/>
            <person name="Zhang Z."/>
            <person name="Limpens E."/>
            <person name="Saunders D.G."/>
            <person name="Mu D."/>
            <person name="Pang E."/>
            <person name="Cao H."/>
            <person name="Cha H."/>
            <person name="Lin T."/>
            <person name="Zhou Q."/>
            <person name="Shang Y."/>
            <person name="Li Y."/>
            <person name="Ivanov S."/>
            <person name="Sharma T."/>
            <person name="Velzen R.V."/>
            <person name="Ruijter N.D."/>
            <person name="Aanen D.K."/>
            <person name="Win J."/>
            <person name="Kamoun S."/>
            <person name="Bisseling T."/>
            <person name="Huang S."/>
        </authorList>
    </citation>
    <scope>NUCLEOTIDE SEQUENCE [LARGE SCALE GENOMIC DNA]</scope>
    <source>
        <strain evidence="8">DAOM197198w</strain>
    </source>
</reference>
<feature type="transmembrane region" description="Helical" evidence="6">
    <location>
        <begin position="131"/>
        <end position="149"/>
    </location>
</feature>
<evidence type="ECO:0000256" key="3">
    <source>
        <dbReference type="ARBA" id="ARBA00022989"/>
    </source>
</evidence>